<name>F3PSH2_9BACE</name>
<organism evidence="1 2">
    <name type="scientific">Bacteroides fluxus YIT 12057</name>
    <dbReference type="NCBI Taxonomy" id="763034"/>
    <lineage>
        <taxon>Bacteria</taxon>
        <taxon>Pseudomonadati</taxon>
        <taxon>Bacteroidota</taxon>
        <taxon>Bacteroidia</taxon>
        <taxon>Bacteroidales</taxon>
        <taxon>Bacteroidaceae</taxon>
        <taxon>Bacteroides</taxon>
    </lineage>
</organism>
<accession>F3PSH2</accession>
<dbReference type="HOGENOM" id="CLU_2969747_0_0_10"/>
<keyword evidence="2" id="KW-1185">Reference proteome</keyword>
<comment type="caution">
    <text evidence="1">The sequence shown here is derived from an EMBL/GenBank/DDBJ whole genome shotgun (WGS) entry which is preliminary data.</text>
</comment>
<dbReference type="Proteomes" id="UP000003416">
    <property type="component" value="Unassembled WGS sequence"/>
</dbReference>
<dbReference type="EMBL" id="AFBN01000028">
    <property type="protein sequence ID" value="EGF57627.1"/>
    <property type="molecule type" value="Genomic_DNA"/>
</dbReference>
<evidence type="ECO:0000313" key="1">
    <source>
        <dbReference type="EMBL" id="EGF57627.1"/>
    </source>
</evidence>
<proteinExistence type="predicted"/>
<sequence length="58" mass="6478">MALDSLVAEDLNGIMREIVQGKNNDSGERIRGMCIVGGYRKEGEYVKTKIPFPKSYSL</sequence>
<evidence type="ECO:0000313" key="2">
    <source>
        <dbReference type="Proteomes" id="UP000003416"/>
    </source>
</evidence>
<dbReference type="STRING" id="763034.HMPREF9446_01707"/>
<dbReference type="AlphaFoldDB" id="F3PSH2"/>
<protein>
    <submittedName>
        <fullName evidence="1">Uncharacterized protein</fullName>
    </submittedName>
</protein>
<gene>
    <name evidence="1" type="ORF">HMPREF9446_01707</name>
</gene>
<reference evidence="1 2" key="1">
    <citation type="submission" date="2011-02" db="EMBL/GenBank/DDBJ databases">
        <authorList>
            <person name="Weinstock G."/>
            <person name="Sodergren E."/>
            <person name="Clifton S."/>
            <person name="Fulton L."/>
            <person name="Fulton B."/>
            <person name="Courtney L."/>
            <person name="Fronick C."/>
            <person name="Harrison M."/>
            <person name="Strong C."/>
            <person name="Farmer C."/>
            <person name="Delahaunty K."/>
            <person name="Markovic C."/>
            <person name="Hall O."/>
            <person name="Minx P."/>
            <person name="Tomlinson C."/>
            <person name="Mitreva M."/>
            <person name="Hou S."/>
            <person name="Chen J."/>
            <person name="Wollam A."/>
            <person name="Pepin K.H."/>
            <person name="Johnson M."/>
            <person name="Bhonagiri V."/>
            <person name="Zhang X."/>
            <person name="Suruliraj S."/>
            <person name="Warren W."/>
            <person name="Chinwalla A."/>
            <person name="Mardis E.R."/>
            <person name="Wilson R.K."/>
        </authorList>
    </citation>
    <scope>NUCLEOTIDE SEQUENCE [LARGE SCALE GENOMIC DNA]</scope>
    <source>
        <strain evidence="1 2">YIT 12057</strain>
    </source>
</reference>